<evidence type="ECO:0000313" key="4">
    <source>
        <dbReference type="EMBL" id="SHJ62235.1"/>
    </source>
</evidence>
<dbReference type="GO" id="GO:0004252">
    <property type="term" value="F:serine-type endopeptidase activity"/>
    <property type="evidence" value="ECO:0007669"/>
    <property type="project" value="UniProtKB-UniRule"/>
</dbReference>
<gene>
    <name evidence="4" type="ORF">SAMN02745244_02909</name>
</gene>
<evidence type="ECO:0000259" key="2">
    <source>
        <dbReference type="PROSITE" id="PS50106"/>
    </source>
</evidence>
<dbReference type="Pfam" id="PF05362">
    <property type="entry name" value="Lon_C"/>
    <property type="match status" value="1"/>
</dbReference>
<dbReference type="InterPro" id="IPR008269">
    <property type="entry name" value="Lon_proteolytic"/>
</dbReference>
<feature type="domain" description="Lon proteolytic" evidence="3">
    <location>
        <begin position="239"/>
        <end position="333"/>
    </location>
</feature>
<dbReference type="Proteomes" id="UP000184512">
    <property type="component" value="Unassembled WGS sequence"/>
</dbReference>
<dbReference type="GO" id="GO:0006508">
    <property type="term" value="P:proteolysis"/>
    <property type="evidence" value="ECO:0007669"/>
    <property type="project" value="UniProtKB-KW"/>
</dbReference>
<dbReference type="GO" id="GO:0030163">
    <property type="term" value="P:protein catabolic process"/>
    <property type="evidence" value="ECO:0007669"/>
    <property type="project" value="InterPro"/>
</dbReference>
<dbReference type="InterPro" id="IPR001478">
    <property type="entry name" value="PDZ"/>
</dbReference>
<organism evidence="4 5">
    <name type="scientific">Tessaracoccus bendigoensis DSM 12906</name>
    <dbReference type="NCBI Taxonomy" id="1123357"/>
    <lineage>
        <taxon>Bacteria</taxon>
        <taxon>Bacillati</taxon>
        <taxon>Actinomycetota</taxon>
        <taxon>Actinomycetes</taxon>
        <taxon>Propionibacteriales</taxon>
        <taxon>Propionibacteriaceae</taxon>
        <taxon>Tessaracoccus</taxon>
    </lineage>
</organism>
<dbReference type="SUPFAM" id="SSF50156">
    <property type="entry name" value="PDZ domain-like"/>
    <property type="match status" value="1"/>
</dbReference>
<feature type="domain" description="PDZ" evidence="2">
    <location>
        <begin position="142"/>
        <end position="196"/>
    </location>
</feature>
<reference evidence="4 5" key="1">
    <citation type="submission" date="2016-11" db="EMBL/GenBank/DDBJ databases">
        <authorList>
            <person name="Jaros S."/>
            <person name="Januszkiewicz K."/>
            <person name="Wedrychowicz H."/>
        </authorList>
    </citation>
    <scope>NUCLEOTIDE SEQUENCE [LARGE SCALE GENOMIC DNA]</scope>
    <source>
        <strain evidence="4 5">DSM 12906</strain>
    </source>
</reference>
<dbReference type="InterPro" id="IPR020568">
    <property type="entry name" value="Ribosomal_Su5_D2-typ_SF"/>
</dbReference>
<dbReference type="PROSITE" id="PS50106">
    <property type="entry name" value="PDZ"/>
    <property type="match status" value="1"/>
</dbReference>
<dbReference type="SUPFAM" id="SSF54211">
    <property type="entry name" value="Ribosomal protein S5 domain 2-like"/>
    <property type="match status" value="1"/>
</dbReference>
<keyword evidence="1" id="KW-0720">Serine protease</keyword>
<dbReference type="InterPro" id="IPR014721">
    <property type="entry name" value="Ribsml_uS5_D2-typ_fold_subgr"/>
</dbReference>
<dbReference type="PROSITE" id="PS51786">
    <property type="entry name" value="LON_PROTEOLYTIC"/>
    <property type="match status" value="1"/>
</dbReference>
<keyword evidence="1" id="KW-0378">Hydrolase</keyword>
<dbReference type="EMBL" id="FQZG01000063">
    <property type="protein sequence ID" value="SHJ62235.1"/>
    <property type="molecule type" value="Genomic_DNA"/>
</dbReference>
<protein>
    <recommendedName>
        <fullName evidence="1">endopeptidase La</fullName>
        <ecNumber evidence="1">3.4.21.53</ecNumber>
    </recommendedName>
</protein>
<evidence type="ECO:0000259" key="3">
    <source>
        <dbReference type="PROSITE" id="PS51786"/>
    </source>
</evidence>
<comment type="catalytic activity">
    <reaction evidence="1">
        <text>Hydrolysis of proteins in presence of ATP.</text>
        <dbReference type="EC" id="3.4.21.53"/>
    </reaction>
</comment>
<dbReference type="Pfam" id="PF13180">
    <property type="entry name" value="PDZ_2"/>
    <property type="match status" value="1"/>
</dbReference>
<dbReference type="AlphaFoldDB" id="A0A1M6KTA5"/>
<name>A0A1M6KTA5_9ACTN</name>
<dbReference type="RefSeq" id="WP_175558353.1">
    <property type="nucleotide sequence ID" value="NZ_FQZG01000063.1"/>
</dbReference>
<comment type="similarity">
    <text evidence="1">Belongs to the peptidase S16 family.</text>
</comment>
<sequence>MSRNAMAIVSSLLFALLAVSLVVVPVPYVARRPGQTIDVLGTRDDKPVIGITDATTYPTSGQLLMTTVSTTRVDASLSLPEALVVHVGADSDAMPREVVYPPGKSVEQVESDAIAMMDSSRTDATVAALRAAVIPVTDMPRVDSVSRSGPAADKLKPGDLIKSVNGLEVASQQEVMAILGQHVAGDEVTFMVLREDQEVTAVITLASGESGKVSDGIDVGTGYRFTPQVEFGVDPAVTGPSAGLIFALGIYDLLTDRELVGEATVAGTGTIDPQGVVGAIGGIREKVKGAERDAATVFLVPEDNCSDLGDLTTPMTLVKVATLKDAISALQLINEGNTSEVPTCG</sequence>
<dbReference type="Gene3D" id="3.30.230.10">
    <property type="match status" value="1"/>
</dbReference>
<feature type="active site" evidence="1">
    <location>
        <position position="241"/>
    </location>
</feature>
<dbReference type="GO" id="GO:0005524">
    <property type="term" value="F:ATP binding"/>
    <property type="evidence" value="ECO:0007669"/>
    <property type="project" value="InterPro"/>
</dbReference>
<evidence type="ECO:0000313" key="5">
    <source>
        <dbReference type="Proteomes" id="UP000184512"/>
    </source>
</evidence>
<keyword evidence="5" id="KW-1185">Reference proteome</keyword>
<feature type="active site" evidence="1">
    <location>
        <position position="286"/>
    </location>
</feature>
<dbReference type="Gene3D" id="2.30.42.10">
    <property type="match status" value="1"/>
</dbReference>
<dbReference type="STRING" id="1123357.SAMN02745244_02909"/>
<dbReference type="GO" id="GO:0004176">
    <property type="term" value="F:ATP-dependent peptidase activity"/>
    <property type="evidence" value="ECO:0007669"/>
    <property type="project" value="UniProtKB-UniRule"/>
</dbReference>
<accession>A0A1M6KTA5</accession>
<dbReference type="InterPro" id="IPR036034">
    <property type="entry name" value="PDZ_sf"/>
</dbReference>
<dbReference type="EC" id="3.4.21.53" evidence="1"/>
<evidence type="ECO:0000256" key="1">
    <source>
        <dbReference type="PROSITE-ProRule" id="PRU01122"/>
    </source>
</evidence>
<dbReference type="InterPro" id="IPR027065">
    <property type="entry name" value="Lon_Prtase"/>
</dbReference>
<dbReference type="PANTHER" id="PTHR10046">
    <property type="entry name" value="ATP DEPENDENT LON PROTEASE FAMILY MEMBER"/>
    <property type="match status" value="1"/>
</dbReference>
<proteinExistence type="inferred from homology"/>
<keyword evidence="1" id="KW-0645">Protease</keyword>